<dbReference type="Proteomes" id="UP000243579">
    <property type="component" value="Unassembled WGS sequence"/>
</dbReference>
<evidence type="ECO:0000256" key="2">
    <source>
        <dbReference type="SAM" id="MobiDB-lite"/>
    </source>
</evidence>
<feature type="region of interest" description="Disordered" evidence="2">
    <location>
        <begin position="31"/>
        <end position="59"/>
    </location>
</feature>
<name>A0A1V9YMR8_ACHHY</name>
<keyword evidence="4" id="KW-1185">Reference proteome</keyword>
<protein>
    <recommendedName>
        <fullName evidence="5">M96 mating-specific protein family</fullName>
    </recommendedName>
</protein>
<evidence type="ECO:0008006" key="5">
    <source>
        <dbReference type="Google" id="ProtNLM"/>
    </source>
</evidence>
<accession>A0A1V9YMR8</accession>
<feature type="coiled-coil region" evidence="1">
    <location>
        <begin position="63"/>
        <end position="136"/>
    </location>
</feature>
<evidence type="ECO:0000256" key="1">
    <source>
        <dbReference type="SAM" id="Coils"/>
    </source>
</evidence>
<sequence length="399" mass="45933">MDSAQLDSLLHEEVDEASLDMLRNMMLFHVPTTGTSSDEHSTSSPPPAAPKPKRTRKRESHELAYLREKVGEYTAQLEALQRRKDRAAEMASPWETVSRRQASERYIVEQENAKLKQALEQQRDIAQTLLEIVTKRPRLMETPYIADTKVHRLVKEPVDVRRATAEAIVEADYARLESIFLTRKLHETTEMIQNTAIAYDEATGAIRMDCTMCETQHVNFERCGDAIWKLYNDLVPVDVKDTYFDMLEEWDADTTYGRLVMTTRGTEVQSHTVQKRFVEPNRIVICSSTIAEDELHPYKDDAYILHESTWLAIEKLEENKTRVKFCSRGAVPCAERARHPTVFEPKPSGEKQRIPHYVALAEFMLSCYQAHFDGIKQALESMLHPHTDVHSRPDAVYQI</sequence>
<gene>
    <name evidence="3" type="ORF">ACHHYP_09639</name>
</gene>
<organism evidence="3 4">
    <name type="scientific">Achlya hypogyna</name>
    <name type="common">Oomycete</name>
    <name type="synonym">Protoachlya hypogyna</name>
    <dbReference type="NCBI Taxonomy" id="1202772"/>
    <lineage>
        <taxon>Eukaryota</taxon>
        <taxon>Sar</taxon>
        <taxon>Stramenopiles</taxon>
        <taxon>Oomycota</taxon>
        <taxon>Saprolegniomycetes</taxon>
        <taxon>Saprolegniales</taxon>
        <taxon>Achlyaceae</taxon>
        <taxon>Achlya</taxon>
    </lineage>
</organism>
<comment type="caution">
    <text evidence="3">The sequence shown here is derived from an EMBL/GenBank/DDBJ whole genome shotgun (WGS) entry which is preliminary data.</text>
</comment>
<dbReference type="EMBL" id="JNBR01001471">
    <property type="protein sequence ID" value="OQR86990.1"/>
    <property type="molecule type" value="Genomic_DNA"/>
</dbReference>
<evidence type="ECO:0000313" key="4">
    <source>
        <dbReference type="Proteomes" id="UP000243579"/>
    </source>
</evidence>
<dbReference type="AlphaFoldDB" id="A0A1V9YMR8"/>
<keyword evidence="1" id="KW-0175">Coiled coil</keyword>
<reference evidence="3 4" key="1">
    <citation type="journal article" date="2014" name="Genome Biol. Evol.">
        <title>The secreted proteins of Achlya hypogyna and Thraustotheca clavata identify the ancestral oomycete secretome and reveal gene acquisitions by horizontal gene transfer.</title>
        <authorList>
            <person name="Misner I."/>
            <person name="Blouin N."/>
            <person name="Leonard G."/>
            <person name="Richards T.A."/>
            <person name="Lane C.E."/>
        </authorList>
    </citation>
    <scope>NUCLEOTIDE SEQUENCE [LARGE SCALE GENOMIC DNA]</scope>
    <source>
        <strain evidence="3 4">ATCC 48635</strain>
    </source>
</reference>
<proteinExistence type="predicted"/>
<dbReference type="STRING" id="1202772.A0A1V9YMR8"/>
<dbReference type="OrthoDB" id="77763at2759"/>
<evidence type="ECO:0000313" key="3">
    <source>
        <dbReference type="EMBL" id="OQR86990.1"/>
    </source>
</evidence>